<feature type="compositionally biased region" description="Basic and acidic residues" evidence="1">
    <location>
        <begin position="1275"/>
        <end position="1294"/>
    </location>
</feature>
<dbReference type="Proteomes" id="UP001183420">
    <property type="component" value="Unassembled WGS sequence"/>
</dbReference>
<feature type="compositionally biased region" description="Polar residues" evidence="1">
    <location>
        <begin position="146"/>
        <end position="155"/>
    </location>
</feature>
<gene>
    <name evidence="2" type="ORF">RNC47_04575</name>
</gene>
<proteinExistence type="predicted"/>
<dbReference type="EMBL" id="JAVREM010000003">
    <property type="protein sequence ID" value="MDT0317614.1"/>
    <property type="molecule type" value="Genomic_DNA"/>
</dbReference>
<reference evidence="3" key="1">
    <citation type="submission" date="2023-07" db="EMBL/GenBank/DDBJ databases">
        <title>30 novel species of actinomycetes from the DSMZ collection.</title>
        <authorList>
            <person name="Nouioui I."/>
        </authorList>
    </citation>
    <scope>NUCLEOTIDE SEQUENCE [LARGE SCALE GENOMIC DNA]</scope>
    <source>
        <strain evidence="3">DSM 44918</strain>
    </source>
</reference>
<feature type="region of interest" description="Disordered" evidence="1">
    <location>
        <begin position="144"/>
        <end position="164"/>
    </location>
</feature>
<accession>A0ABU2LJ67</accession>
<evidence type="ECO:0000256" key="1">
    <source>
        <dbReference type="SAM" id="MobiDB-lite"/>
    </source>
</evidence>
<feature type="region of interest" description="Disordered" evidence="1">
    <location>
        <begin position="1275"/>
        <end position="1312"/>
    </location>
</feature>
<organism evidence="2 3">
    <name type="scientific">Streptomyces millisiae</name>
    <dbReference type="NCBI Taxonomy" id="3075542"/>
    <lineage>
        <taxon>Bacteria</taxon>
        <taxon>Bacillati</taxon>
        <taxon>Actinomycetota</taxon>
        <taxon>Actinomycetes</taxon>
        <taxon>Kitasatosporales</taxon>
        <taxon>Streptomycetaceae</taxon>
        <taxon>Streptomyces</taxon>
    </lineage>
</organism>
<keyword evidence="3" id="KW-1185">Reference proteome</keyword>
<feature type="compositionally biased region" description="Basic and acidic residues" evidence="1">
    <location>
        <begin position="1412"/>
        <end position="1425"/>
    </location>
</feature>
<evidence type="ECO:0000313" key="3">
    <source>
        <dbReference type="Proteomes" id="UP001183420"/>
    </source>
</evidence>
<sequence length="1468" mass="159810">MPNANPVQDIQWIALPAGLGEQDGRPRLSVFVAPRLRPERAATLREFPDFLTWADRMTRATFQLVVTDTEGNPLGGPFDTTPDFGDTPPDQALWGRFFSEATPVEPHTPDDHTSQVYVSYPAREVARDNRVEFARVAGAAPRGLPTASQMAGVSRTSDEGGPGELRVLTTGGGADDSEMMTADALHASDERIDTALADARAKAAQARDRHTSALAGGEVDLQPRFITLSGLNRRDQHRAFHRPARPASSTPIPPRPVEQPEKVDFHRMLSALGDHPFLLRRLGLVLDLLLPADAITPDGPGERCLRVLPTFASDGPAEATRNIRPGTAFVFRQDPGLFAAAGRDIPEGPLTRGLLALPDEEFSLEQSDIDSTALKTITAKVATTAVMATGQDATGPAAPALRTKGLVLVHRDRAASLHDQLARSVTNEARLNAAADPFVLLHAEDLVRGHRLDVLDDTRGKWCSLHQRDVTYRGRDHDDVIATHTDEGFFQDSLVSHPEQPDVVALHEHLVTWDGWSRSAPRPGRVLPAAAGGRTGAEGTGEVTAVDDKPATDLPLRIEAAVHPGSLPRLRFGHGYQVRVRTVDLAGNGLTLDQADTLVKASGPGEGEGQLVQPKAGPVVFQRFDPVPPPTVVPRFRFNEAESEHRMVIRSVVDQSPEEFATRFNDAHRHHEPYRGVDERHLVAPRASLECVERHGMLDQDMSSQDPAVRRRAYELAIRESGRLDDERLPGVEIVTPDAGQRSRRYAVHTGEQAVTPHLPDPTATGVLVFDLPGAAGGLPIGWDGPTWHEPRSLRLRLVEGEGEHRFDPDERVLTVPLPKAATRTLRVCSRLDMAAVQPILGAVELCRRGLEEDEPDAQDGRDRQAEMTAIREAVAANQHWMVTPWQEITLVHAVQQPLAPPRLDFGDGTERQEYETAAYLSGTVDLHADSTERIDLLAEWTEQIDDGKEENLPGPQSRSSAVWHIPLALAREFALTDAPPGGFPCRLDGDRLTFDARAAEAFTRDGRPNTPPVPARHEFGDTKHRVIAYRAVAASAFADCFPATLTDEDPEAFLTRGEKVEHVVRSSARPAAPNLLYCMPTIRFEDVEAEAGTTVRRRRGGGLRIYLARPWFSSGDGELLGVLLHEGTGDPPENVLPFVTLLGRDPIHDSTAVSHPSAATFPGAARTDPGVSLHGPGVPEGLKVTVVGYAPKFDPDSNRWYCDLDIDAGNAYLPFARLALARYQPNALERHHLSPVVRTELVRVLPQRLLTVVHPRSDDGQRPGRFREFMGRFGRHDHDDHDHDRHEGHEHRPGPVSVRVEGPSYKPGPNGAPRVVAVLERRDPDVPDDALGWAEIPESRVELTREDTATGTVFSGEVPPAGDGGPIRLMVCETEGLRPDSEAESSDPAERRVIYTDVVPLGFRPGGPPEPDDHRHDDGPHGPHEGPPGGPHEGPHRSPMHPFGGRGGGGGRGGRGGRGGGRGRGGR</sequence>
<feature type="region of interest" description="Disordered" evidence="1">
    <location>
        <begin position="1400"/>
        <end position="1468"/>
    </location>
</feature>
<dbReference type="RefSeq" id="WP_311595716.1">
    <property type="nucleotide sequence ID" value="NZ_JAVREM010000003.1"/>
</dbReference>
<name>A0ABU2LJ67_9ACTN</name>
<evidence type="ECO:0008006" key="4">
    <source>
        <dbReference type="Google" id="ProtNLM"/>
    </source>
</evidence>
<protein>
    <recommendedName>
        <fullName evidence="4">Baseplate protein J-like domain-containing protein</fullName>
    </recommendedName>
</protein>
<comment type="caution">
    <text evidence="2">The sequence shown here is derived from an EMBL/GenBank/DDBJ whole genome shotgun (WGS) entry which is preliminary data.</text>
</comment>
<evidence type="ECO:0000313" key="2">
    <source>
        <dbReference type="EMBL" id="MDT0317614.1"/>
    </source>
</evidence>
<feature type="compositionally biased region" description="Gly residues" evidence="1">
    <location>
        <begin position="1445"/>
        <end position="1468"/>
    </location>
</feature>